<keyword evidence="1" id="KW-0812">Transmembrane</keyword>
<keyword evidence="1" id="KW-0472">Membrane</keyword>
<dbReference type="OrthoDB" id="8907926at2"/>
<gene>
    <name evidence="2" type="ORF">C6P61_00850</name>
</gene>
<organism evidence="2 3">
    <name type="scientific">Malikia spinosa</name>
    <dbReference type="NCBI Taxonomy" id="86180"/>
    <lineage>
        <taxon>Bacteria</taxon>
        <taxon>Pseudomonadati</taxon>
        <taxon>Pseudomonadota</taxon>
        <taxon>Betaproteobacteria</taxon>
        <taxon>Burkholderiales</taxon>
        <taxon>Comamonadaceae</taxon>
        <taxon>Malikia</taxon>
    </lineage>
</organism>
<evidence type="ECO:0000313" key="3">
    <source>
        <dbReference type="Proteomes" id="UP000238326"/>
    </source>
</evidence>
<keyword evidence="2" id="KW-0808">Transferase</keyword>
<dbReference type="EMBL" id="PVLR01000003">
    <property type="protein sequence ID" value="PRD70474.1"/>
    <property type="molecule type" value="Genomic_DNA"/>
</dbReference>
<accession>A0A2S9KJ76</accession>
<reference evidence="2 3" key="1">
    <citation type="submission" date="2018-03" db="EMBL/GenBank/DDBJ databases">
        <title>Comparative genomics illustrates the genes involved in a hyperalkaliphilic mechanisms of Serpentinomonas isolated from highly-alkaline calcium-rich serpentinized springs.</title>
        <authorList>
            <person name="Suzuki S."/>
            <person name="Ishii S."/>
            <person name="Walworth N."/>
            <person name="Bird L."/>
            <person name="Kuenen J.G."/>
            <person name="Nealson K.H."/>
        </authorList>
    </citation>
    <scope>NUCLEOTIDE SEQUENCE [LARGE SCALE GENOMIC DNA]</scope>
    <source>
        <strain evidence="2 3">83</strain>
    </source>
</reference>
<dbReference type="RefSeq" id="WP_105728031.1">
    <property type="nucleotide sequence ID" value="NZ_PVLR01000003.1"/>
</dbReference>
<keyword evidence="2" id="KW-0418">Kinase</keyword>
<keyword evidence="1" id="KW-1133">Transmembrane helix</keyword>
<name>A0A2S9KJ76_9BURK</name>
<sequence>MRFQSILLWAGVAALLVLAQSQFGWPGVAFAVAGLVMWLLLHFTRLMGVMKRAANRPVGHVDSAVMLNAKLQSGRPLLHVIAQTRALGERLSAEGAQPEIYRWSDESGSSVSCEFEGGKLARWQLVRPTQD</sequence>
<evidence type="ECO:0000256" key="1">
    <source>
        <dbReference type="SAM" id="Phobius"/>
    </source>
</evidence>
<evidence type="ECO:0000313" key="2">
    <source>
        <dbReference type="EMBL" id="PRD70474.1"/>
    </source>
</evidence>
<feature type="transmembrane region" description="Helical" evidence="1">
    <location>
        <begin position="29"/>
        <end position="47"/>
    </location>
</feature>
<protein>
    <submittedName>
        <fullName evidence="2">Glycerate kinase</fullName>
    </submittedName>
</protein>
<proteinExistence type="predicted"/>
<dbReference type="GO" id="GO:0016301">
    <property type="term" value="F:kinase activity"/>
    <property type="evidence" value="ECO:0007669"/>
    <property type="project" value="UniProtKB-KW"/>
</dbReference>
<dbReference type="Proteomes" id="UP000238326">
    <property type="component" value="Unassembled WGS sequence"/>
</dbReference>
<keyword evidence="3" id="KW-1185">Reference proteome</keyword>
<dbReference type="AlphaFoldDB" id="A0A2S9KJ76"/>
<comment type="caution">
    <text evidence="2">The sequence shown here is derived from an EMBL/GenBank/DDBJ whole genome shotgun (WGS) entry which is preliminary data.</text>
</comment>